<proteinExistence type="predicted"/>
<evidence type="ECO:0000313" key="2">
    <source>
        <dbReference type="Proteomes" id="UP000030651"/>
    </source>
</evidence>
<dbReference type="AlphaFoldDB" id="W3WKE1"/>
<dbReference type="GeneID" id="19279889"/>
<accession>W3WKE1</accession>
<dbReference type="HOGENOM" id="CLU_687169_0_0_1"/>
<dbReference type="OrthoDB" id="10427845at2759"/>
<dbReference type="InParanoid" id="W3WKE1"/>
<evidence type="ECO:0000313" key="1">
    <source>
        <dbReference type="EMBL" id="ETS73271.1"/>
    </source>
</evidence>
<keyword evidence="2" id="KW-1185">Reference proteome</keyword>
<dbReference type="RefSeq" id="XP_007841648.1">
    <property type="nucleotide sequence ID" value="XM_007843457.1"/>
</dbReference>
<organism evidence="1 2">
    <name type="scientific">Pestalotiopsis fici (strain W106-1 / CGMCC3.15140)</name>
    <dbReference type="NCBI Taxonomy" id="1229662"/>
    <lineage>
        <taxon>Eukaryota</taxon>
        <taxon>Fungi</taxon>
        <taxon>Dikarya</taxon>
        <taxon>Ascomycota</taxon>
        <taxon>Pezizomycotina</taxon>
        <taxon>Sordariomycetes</taxon>
        <taxon>Xylariomycetidae</taxon>
        <taxon>Amphisphaeriales</taxon>
        <taxon>Sporocadaceae</taxon>
        <taxon>Pestalotiopsis</taxon>
    </lineage>
</organism>
<dbReference type="KEGG" id="pfy:PFICI_14876"/>
<dbReference type="Proteomes" id="UP000030651">
    <property type="component" value="Unassembled WGS sequence"/>
</dbReference>
<dbReference type="EMBL" id="KI912122">
    <property type="protein sequence ID" value="ETS73271.1"/>
    <property type="molecule type" value="Genomic_DNA"/>
</dbReference>
<reference evidence="2" key="1">
    <citation type="journal article" date="2015" name="BMC Genomics">
        <title>Genomic and transcriptomic analysis of the endophytic fungus Pestalotiopsis fici reveals its lifestyle and high potential for synthesis of natural products.</title>
        <authorList>
            <person name="Wang X."/>
            <person name="Zhang X."/>
            <person name="Liu L."/>
            <person name="Xiang M."/>
            <person name="Wang W."/>
            <person name="Sun X."/>
            <person name="Che Y."/>
            <person name="Guo L."/>
            <person name="Liu G."/>
            <person name="Guo L."/>
            <person name="Wang C."/>
            <person name="Yin W.B."/>
            <person name="Stadler M."/>
            <person name="Zhang X."/>
            <person name="Liu X."/>
        </authorList>
    </citation>
    <scope>NUCLEOTIDE SEQUENCE [LARGE SCALE GENOMIC DNA]</scope>
    <source>
        <strain evidence="2">W106-1 / CGMCC3.15140</strain>
    </source>
</reference>
<name>W3WKE1_PESFW</name>
<sequence>MSHSPLARHVARSLLDKRAVFLCGYEQTVEDHLRQYSEAQKHITSKKVREKAKRVWVRERDIAYSAYFQLQQSQLKATKQSGKSAEVNLEDLALQPDCIQHSISPSASMTPREYHQADRLTKLSYDFTWRNKFLRVSLPQDNIAGFSRYDAINPGVVIVAESGSLKELRCRPSDTISTSGSSDVRPALESTRSSQIPVAQLDESVKALTGRRLKFLEIKKTKVKAGLAIVSAWDMDIPTLWDIRRRVEGLSYERMPKDPFLTDYPDLKNFQGTKCGTTVSIPMALRCSPYEIFQHPISEQLTWQEVYDKALAAQKRECSEEISKLDRPFVGPSFTQSPRREASVHEALAYCKRRKTLAQPFIKERNSYLAARVVKERAMSQQLTNAVELVLGFASYQRSFE</sequence>
<gene>
    <name evidence="1" type="ORF">PFICI_14876</name>
</gene>
<protein>
    <submittedName>
        <fullName evidence="1">Uncharacterized protein</fullName>
    </submittedName>
</protein>